<dbReference type="EMBL" id="JAANIT010001240">
    <property type="protein sequence ID" value="KAG1541418.1"/>
    <property type="molecule type" value="Genomic_DNA"/>
</dbReference>
<dbReference type="InterPro" id="IPR027417">
    <property type="entry name" value="P-loop_NTPase"/>
</dbReference>
<evidence type="ECO:0000256" key="1">
    <source>
        <dbReference type="SAM" id="Phobius"/>
    </source>
</evidence>
<organism evidence="2 3">
    <name type="scientific">Rhizopus oryzae</name>
    <name type="common">Mucormycosis agent</name>
    <name type="synonym">Rhizopus arrhizus var. delemar</name>
    <dbReference type="NCBI Taxonomy" id="64495"/>
    <lineage>
        <taxon>Eukaryota</taxon>
        <taxon>Fungi</taxon>
        <taxon>Fungi incertae sedis</taxon>
        <taxon>Mucoromycota</taxon>
        <taxon>Mucoromycotina</taxon>
        <taxon>Mucoromycetes</taxon>
        <taxon>Mucorales</taxon>
        <taxon>Mucorineae</taxon>
        <taxon>Rhizopodaceae</taxon>
        <taxon>Rhizopus</taxon>
    </lineage>
</organism>
<keyword evidence="1" id="KW-1133">Transmembrane helix</keyword>
<feature type="transmembrane region" description="Helical" evidence="1">
    <location>
        <begin position="148"/>
        <end position="169"/>
    </location>
</feature>
<sequence>MERHAQINDFDSIDKAFQGIFCNCRQQPEEYWCRESVLDYLDLSVDQETVSSFPTEQDLLQDMYGFIKATKHISKTTTETGCSSSASNYNKNMRRVLGLIDRIERQVAADHSDLTFKHLSSELGCAEIGLVDHGSNEQYKIKANKIKIVSAIISVEIMTFGHGSVGLLYTSPRLKMPESIGEVPRLLPPALSLIYNYAQVIKNTSQFLGKNTAEVNLNPFSNIDYFFPPSFVPGTSNSPKKRKASSSQTVSALFYPCFIFPLMHLTLIGRLEKLKRTFAVKYRCTSADFETVKAIQKSISTKLSGSTFLCIAPRLQTVIEYDHILAFCKGSIVEFDRQGFINKVL</sequence>
<reference evidence="2" key="1">
    <citation type="journal article" date="2020" name="Microb. Genom.">
        <title>Genetic diversity of clinical and environmental Mucorales isolates obtained from an investigation of mucormycosis cases among solid organ transplant recipients.</title>
        <authorList>
            <person name="Nguyen M.H."/>
            <person name="Kaul D."/>
            <person name="Muto C."/>
            <person name="Cheng S.J."/>
            <person name="Richter R.A."/>
            <person name="Bruno V.M."/>
            <person name="Liu G."/>
            <person name="Beyhan S."/>
            <person name="Sundermann A.J."/>
            <person name="Mounaud S."/>
            <person name="Pasculle A.W."/>
            <person name="Nierman W.C."/>
            <person name="Driscoll E."/>
            <person name="Cumbie R."/>
            <person name="Clancy C.J."/>
            <person name="Dupont C.L."/>
        </authorList>
    </citation>
    <scope>NUCLEOTIDE SEQUENCE</scope>
    <source>
        <strain evidence="2">GL16</strain>
    </source>
</reference>
<dbReference type="AlphaFoldDB" id="A0A9P6Y7Q0"/>
<dbReference type="Gene3D" id="3.40.50.300">
    <property type="entry name" value="P-loop containing nucleotide triphosphate hydrolases"/>
    <property type="match status" value="1"/>
</dbReference>
<accession>A0A9P6Y7Q0</accession>
<proteinExistence type="predicted"/>
<protein>
    <submittedName>
        <fullName evidence="2">Uncharacterized protein</fullName>
    </submittedName>
</protein>
<comment type="caution">
    <text evidence="2">The sequence shown here is derived from an EMBL/GenBank/DDBJ whole genome shotgun (WGS) entry which is preliminary data.</text>
</comment>
<keyword evidence="1" id="KW-0472">Membrane</keyword>
<evidence type="ECO:0000313" key="3">
    <source>
        <dbReference type="Proteomes" id="UP000717996"/>
    </source>
</evidence>
<feature type="transmembrane region" description="Helical" evidence="1">
    <location>
        <begin position="252"/>
        <end position="271"/>
    </location>
</feature>
<name>A0A9P6Y7Q0_RHIOR</name>
<dbReference type="OrthoDB" id="2271149at2759"/>
<keyword evidence="1" id="KW-0812">Transmembrane</keyword>
<gene>
    <name evidence="2" type="ORF">G6F51_007911</name>
</gene>
<dbReference type="SUPFAM" id="SSF52540">
    <property type="entry name" value="P-loop containing nucleoside triphosphate hydrolases"/>
    <property type="match status" value="1"/>
</dbReference>
<evidence type="ECO:0000313" key="2">
    <source>
        <dbReference type="EMBL" id="KAG1541418.1"/>
    </source>
</evidence>
<dbReference type="Proteomes" id="UP000717996">
    <property type="component" value="Unassembled WGS sequence"/>
</dbReference>